<sequence>MQRLQKGFGLVEIMVGLLVGLISMVIVLQVFQNAEGRKRNVTTGADAQSSGAIALYMIENDARMAGWGMSPKQSAECEKLYTYCDGSPACGGVEGPINGLNFAPLLITDGADGGPDSVAVQYFADPENGSFQMPSKVKLARTMPQPSAVLDVNSVSGCEEGDLIMLRQPGVCTLANITEILDQGSKPKIQHNPGKNGMFNPPASYQNENNWPRYGKGASVTCFKPTGVSATFTKAYAIDLATRRLERSDNGQAPELVMADILDLQAQYGVANAGQQNVTSWVDANAAPWKSPGPSDWPRIKAIRMVVVARANQYERDQDGAGKCSTTTIKDGKVKGWPEWVSYNAEKYPADWGCYRYRVFETVVPLRNVIWSEI</sequence>
<dbReference type="Pfam" id="PF16074">
    <property type="entry name" value="PilW"/>
    <property type="match status" value="1"/>
</dbReference>
<keyword evidence="3" id="KW-1185">Reference proteome</keyword>
<protein>
    <recommendedName>
        <fullName evidence="4">Pilus assembly protein PilW</fullName>
    </recommendedName>
</protein>
<keyword evidence="1" id="KW-0472">Membrane</keyword>
<gene>
    <name evidence="2" type="ORF">GTP41_25625</name>
</gene>
<organism evidence="2 3">
    <name type="scientific">Pseudoduganella guangdongensis</name>
    <dbReference type="NCBI Taxonomy" id="2692179"/>
    <lineage>
        <taxon>Bacteria</taxon>
        <taxon>Pseudomonadati</taxon>
        <taxon>Pseudomonadota</taxon>
        <taxon>Betaproteobacteria</taxon>
        <taxon>Burkholderiales</taxon>
        <taxon>Oxalobacteraceae</taxon>
        <taxon>Telluria group</taxon>
        <taxon>Pseudoduganella</taxon>
    </lineage>
</organism>
<keyword evidence="1" id="KW-0812">Transmembrane</keyword>
<dbReference type="GO" id="GO:0043683">
    <property type="term" value="P:type IV pilus assembly"/>
    <property type="evidence" value="ECO:0007669"/>
    <property type="project" value="InterPro"/>
</dbReference>
<keyword evidence="1" id="KW-1133">Transmembrane helix</keyword>
<proteinExistence type="predicted"/>
<dbReference type="InterPro" id="IPR012902">
    <property type="entry name" value="N_methyl_site"/>
</dbReference>
<name>A0A6N9HPN1_9BURK</name>
<dbReference type="RefSeq" id="WP_161028423.1">
    <property type="nucleotide sequence ID" value="NZ_WWCJ01000030.1"/>
</dbReference>
<dbReference type="EMBL" id="WWCJ01000030">
    <property type="protein sequence ID" value="MYN05480.1"/>
    <property type="molecule type" value="Genomic_DNA"/>
</dbReference>
<feature type="transmembrane region" description="Helical" evidence="1">
    <location>
        <begin position="7"/>
        <end position="31"/>
    </location>
</feature>
<dbReference type="Proteomes" id="UP000448575">
    <property type="component" value="Unassembled WGS sequence"/>
</dbReference>
<accession>A0A6N9HPN1</accession>
<evidence type="ECO:0008006" key="4">
    <source>
        <dbReference type="Google" id="ProtNLM"/>
    </source>
</evidence>
<evidence type="ECO:0000313" key="2">
    <source>
        <dbReference type="EMBL" id="MYN05480.1"/>
    </source>
</evidence>
<reference evidence="2 3" key="1">
    <citation type="submission" date="2019-12" db="EMBL/GenBank/DDBJ databases">
        <title>Novel species isolated from a subtropical stream in China.</title>
        <authorList>
            <person name="Lu H."/>
        </authorList>
    </citation>
    <scope>NUCLEOTIDE SEQUENCE [LARGE SCALE GENOMIC DNA]</scope>
    <source>
        <strain evidence="2 3">DS3</strain>
    </source>
</reference>
<evidence type="ECO:0000313" key="3">
    <source>
        <dbReference type="Proteomes" id="UP000448575"/>
    </source>
</evidence>
<comment type="caution">
    <text evidence="2">The sequence shown here is derived from an EMBL/GenBank/DDBJ whole genome shotgun (WGS) entry which is preliminary data.</text>
</comment>
<evidence type="ECO:0000256" key="1">
    <source>
        <dbReference type="SAM" id="Phobius"/>
    </source>
</evidence>
<dbReference type="AlphaFoldDB" id="A0A6N9HPN1"/>
<dbReference type="Pfam" id="PF07963">
    <property type="entry name" value="N_methyl"/>
    <property type="match status" value="1"/>
</dbReference>
<dbReference type="InterPro" id="IPR032092">
    <property type="entry name" value="PilW"/>
</dbReference>